<sequence length="144" mass="15780">EFILHNDRERTSYTRYFFGAAWGEPTDFDLVLNTGLWEEEEAARVLVGVLRRGAQSGVAPASSAQLQNLTFAQRVKAALMTDERLDAGGIAVDCAAPGTLRLHGRVNSEEEKELAESIARSFAGVEALESELVVMPPIEGWYPV</sequence>
<dbReference type="Proteomes" id="UP000752292">
    <property type="component" value="Unassembled WGS sequence"/>
</dbReference>
<proteinExistence type="predicted"/>
<organism evidence="2 3">
    <name type="scientific">Tectimicrobiota bacterium</name>
    <dbReference type="NCBI Taxonomy" id="2528274"/>
    <lineage>
        <taxon>Bacteria</taxon>
        <taxon>Pseudomonadati</taxon>
        <taxon>Nitrospinota/Tectimicrobiota group</taxon>
        <taxon>Candidatus Tectimicrobiota</taxon>
    </lineage>
</organism>
<feature type="domain" description="BON" evidence="1">
    <location>
        <begin position="67"/>
        <end position="136"/>
    </location>
</feature>
<dbReference type="Gene3D" id="3.30.1340.30">
    <property type="match status" value="1"/>
</dbReference>
<gene>
    <name evidence="2" type="ORF">HY618_05525</name>
</gene>
<accession>A0A933E887</accession>
<dbReference type="InterPro" id="IPR027417">
    <property type="entry name" value="P-loop_NTPase"/>
</dbReference>
<dbReference type="PROSITE" id="PS50914">
    <property type="entry name" value="BON"/>
    <property type="match status" value="1"/>
</dbReference>
<evidence type="ECO:0000259" key="1">
    <source>
        <dbReference type="PROSITE" id="PS50914"/>
    </source>
</evidence>
<name>A0A933E887_UNCTE</name>
<reference evidence="2" key="1">
    <citation type="submission" date="2020-07" db="EMBL/GenBank/DDBJ databases">
        <title>Huge and variable diversity of episymbiotic CPR bacteria and DPANN archaea in groundwater ecosystems.</title>
        <authorList>
            <person name="He C.Y."/>
            <person name="Keren R."/>
            <person name="Whittaker M."/>
            <person name="Farag I.F."/>
            <person name="Doudna J."/>
            <person name="Cate J.H.D."/>
            <person name="Banfield J.F."/>
        </authorList>
    </citation>
    <scope>NUCLEOTIDE SEQUENCE</scope>
    <source>
        <strain evidence="2">NC_groundwater_1370_Ag_S-0.2um_69_93</strain>
    </source>
</reference>
<dbReference type="Gene3D" id="3.40.50.300">
    <property type="entry name" value="P-loop containing nucleotide triphosphate hydrolases"/>
    <property type="match status" value="1"/>
</dbReference>
<evidence type="ECO:0000313" key="2">
    <source>
        <dbReference type="EMBL" id="MBI4251901.1"/>
    </source>
</evidence>
<feature type="non-terminal residue" evidence="2">
    <location>
        <position position="1"/>
    </location>
</feature>
<dbReference type="AlphaFoldDB" id="A0A933E887"/>
<dbReference type="EMBL" id="JACQRX010000240">
    <property type="protein sequence ID" value="MBI4251901.1"/>
    <property type="molecule type" value="Genomic_DNA"/>
</dbReference>
<comment type="caution">
    <text evidence="2">The sequence shown here is derived from an EMBL/GenBank/DDBJ whole genome shotgun (WGS) entry which is preliminary data.</text>
</comment>
<dbReference type="Pfam" id="PF04972">
    <property type="entry name" value="BON"/>
    <property type="match status" value="1"/>
</dbReference>
<dbReference type="InterPro" id="IPR007055">
    <property type="entry name" value="BON_dom"/>
</dbReference>
<protein>
    <submittedName>
        <fullName evidence="2">BON domain-containing protein</fullName>
    </submittedName>
</protein>
<evidence type="ECO:0000313" key="3">
    <source>
        <dbReference type="Proteomes" id="UP000752292"/>
    </source>
</evidence>